<dbReference type="Gene3D" id="3.40.50.1820">
    <property type="entry name" value="alpha/beta hydrolase"/>
    <property type="match status" value="1"/>
</dbReference>
<organism evidence="2 3">
    <name type="scientific">Marchantia polymorpha subsp. ruderalis</name>
    <dbReference type="NCBI Taxonomy" id="1480154"/>
    <lineage>
        <taxon>Eukaryota</taxon>
        <taxon>Viridiplantae</taxon>
        <taxon>Streptophyta</taxon>
        <taxon>Embryophyta</taxon>
        <taxon>Marchantiophyta</taxon>
        <taxon>Marchantiopsida</taxon>
        <taxon>Marchantiidae</taxon>
        <taxon>Marchantiales</taxon>
        <taxon>Marchantiaceae</taxon>
        <taxon>Marchantia</taxon>
    </lineage>
</organism>
<evidence type="ECO:0000313" key="2">
    <source>
        <dbReference type="EMBL" id="OAE31939.1"/>
    </source>
</evidence>
<dbReference type="SUPFAM" id="SSF53474">
    <property type="entry name" value="alpha/beta-Hydrolases"/>
    <property type="match status" value="1"/>
</dbReference>
<dbReference type="AlphaFoldDB" id="A0A176WFT3"/>
<dbReference type="EMBL" id="LVLJ01000940">
    <property type="protein sequence ID" value="OAE31939.1"/>
    <property type="molecule type" value="Genomic_DNA"/>
</dbReference>
<evidence type="ECO:0000313" key="3">
    <source>
        <dbReference type="Proteomes" id="UP000077202"/>
    </source>
</evidence>
<sequence length="617" mass="68865">MEIACNLLDVQKSSPQMVQNLVASLGESAGVDVGQGSTKEGDLFHKYCHPNYTWRKRKEETEKYCKVSRIVDVWRKRKEGDQMRNMGVYYTWRKRKEDSRLLPGTGWDYDLQKGFRVVFTGHGVGGAISHMALLSRLLCLPNQSLLQWPTNNFVSIAFEAPSICNSKAGEYLRHILPAEDLFVNHVTDGDAVCVLLNNLEELRREAKLSASHQLMAKIQRVSSLLSPMAVELEPSILEELTEIMVEIGSCAQHDDSYLSAVLGQGHALNYPPSYPGSGVEIGMPPRVISALLEMVQGEDDNACARSSHSKFARITFKGKNLGLLLSKKCEFPLLRQLWKVVLSDCDAEIVTFQTTMPIQPKLLEELTIKNTHLNTFVQIQPKLLEELTIKNTHLNTFVQITTAYGSTAVPRRLKLIHTSEAGVYTMKDADALYVDFPGSYPATSRATADAMWEKFGRYAGVYIMMVNFTGDFASAECCFPTQTWYETLGKEATFLLLVNQVDAVLKGDPAADNGAWKEISCQSLRRLREKYVGDTARSLGGSSNPRLLRRKFKAVYLTVTAKGSISTAELQELRWRGVLVEEEIVQKLRTFIDGVSSNQSQSQGHCGEASSSHGRQT</sequence>
<evidence type="ECO:0000256" key="1">
    <source>
        <dbReference type="SAM" id="MobiDB-lite"/>
    </source>
</evidence>
<comment type="caution">
    <text evidence="2">The sequence shown here is derived from an EMBL/GenBank/DDBJ whole genome shotgun (WGS) entry which is preliminary data.</text>
</comment>
<name>A0A176WFT3_MARPO</name>
<feature type="region of interest" description="Disordered" evidence="1">
    <location>
        <begin position="596"/>
        <end position="617"/>
    </location>
</feature>
<dbReference type="InterPro" id="IPR029058">
    <property type="entry name" value="AB_hydrolase_fold"/>
</dbReference>
<gene>
    <name evidence="2" type="ORF">AXG93_4485s1260</name>
</gene>
<protein>
    <submittedName>
        <fullName evidence="2">Uncharacterized protein</fullName>
    </submittedName>
</protein>
<reference evidence="2" key="1">
    <citation type="submission" date="2016-03" db="EMBL/GenBank/DDBJ databases">
        <title>Mechanisms controlling the formation of the plant cell surface in tip-growing cells are functionally conserved among land plants.</title>
        <authorList>
            <person name="Honkanen S."/>
            <person name="Jones V.A."/>
            <person name="Morieri G."/>
            <person name="Champion C."/>
            <person name="Hetherington A.J."/>
            <person name="Kelly S."/>
            <person name="Saint-Marcoux D."/>
            <person name="Proust H."/>
            <person name="Prescott H."/>
            <person name="Dolan L."/>
        </authorList>
    </citation>
    <scope>NUCLEOTIDE SEQUENCE [LARGE SCALE GENOMIC DNA]</scope>
    <source>
        <tissue evidence="2">Whole gametophyte</tissue>
    </source>
</reference>
<dbReference type="Proteomes" id="UP000077202">
    <property type="component" value="Unassembled WGS sequence"/>
</dbReference>
<keyword evidence="3" id="KW-1185">Reference proteome</keyword>
<proteinExistence type="predicted"/>
<accession>A0A176WFT3</accession>